<dbReference type="InterPro" id="IPR011032">
    <property type="entry name" value="GroES-like_sf"/>
</dbReference>
<evidence type="ECO:0000259" key="1">
    <source>
        <dbReference type="SMART" id="SM00829"/>
    </source>
</evidence>
<evidence type="ECO:0000313" key="3">
    <source>
        <dbReference type="Proteomes" id="UP000295087"/>
    </source>
</evidence>
<dbReference type="GO" id="GO:0016491">
    <property type="term" value="F:oxidoreductase activity"/>
    <property type="evidence" value="ECO:0007669"/>
    <property type="project" value="InterPro"/>
</dbReference>
<dbReference type="SUPFAM" id="SSF50129">
    <property type="entry name" value="GroES-like"/>
    <property type="match status" value="1"/>
</dbReference>
<keyword evidence="3" id="KW-1185">Reference proteome</keyword>
<dbReference type="PANTHER" id="PTHR43677">
    <property type="entry name" value="SHORT-CHAIN DEHYDROGENASE/REDUCTASE"/>
    <property type="match status" value="1"/>
</dbReference>
<accession>A0A4R6NX85</accession>
<dbReference type="InterPro" id="IPR020843">
    <property type="entry name" value="ER"/>
</dbReference>
<dbReference type="Gene3D" id="3.90.180.10">
    <property type="entry name" value="Medium-chain alcohol dehydrogenases, catalytic domain"/>
    <property type="match status" value="1"/>
</dbReference>
<protein>
    <submittedName>
        <fullName evidence="2">NADPH2:quinone reductase</fullName>
    </submittedName>
</protein>
<dbReference type="CDD" id="cd08241">
    <property type="entry name" value="QOR1"/>
    <property type="match status" value="1"/>
</dbReference>
<dbReference type="PANTHER" id="PTHR43677:SF4">
    <property type="entry name" value="QUINONE OXIDOREDUCTASE-LIKE PROTEIN 2"/>
    <property type="match status" value="1"/>
</dbReference>
<feature type="domain" description="Enoyl reductase (ER)" evidence="1">
    <location>
        <begin position="17"/>
        <end position="330"/>
    </location>
</feature>
<reference evidence="2 3" key="1">
    <citation type="submission" date="2019-03" db="EMBL/GenBank/DDBJ databases">
        <title>Genomic Encyclopedia of Type Strains, Phase IV (KMG-IV): sequencing the most valuable type-strain genomes for metagenomic binning, comparative biology and taxonomic classification.</title>
        <authorList>
            <person name="Goeker M."/>
        </authorList>
    </citation>
    <scope>NUCLEOTIDE SEQUENCE [LARGE SCALE GENOMIC DNA]</scope>
    <source>
        <strain evidence="2 3">DSM 44496</strain>
    </source>
</reference>
<dbReference type="InterPro" id="IPR051397">
    <property type="entry name" value="Zn-ADH-like_protein"/>
</dbReference>
<dbReference type="SMART" id="SM00829">
    <property type="entry name" value="PKS_ER"/>
    <property type="match status" value="1"/>
</dbReference>
<dbReference type="Proteomes" id="UP000295087">
    <property type="component" value="Unassembled WGS sequence"/>
</dbReference>
<proteinExistence type="predicted"/>
<dbReference type="Gene3D" id="3.40.50.720">
    <property type="entry name" value="NAD(P)-binding Rossmann-like Domain"/>
    <property type="match status" value="1"/>
</dbReference>
<dbReference type="InterPro" id="IPR013149">
    <property type="entry name" value="ADH-like_C"/>
</dbReference>
<dbReference type="RefSeq" id="WP_067497967.1">
    <property type="nucleotide sequence ID" value="NZ_SNXK01000016.1"/>
</dbReference>
<evidence type="ECO:0000313" key="2">
    <source>
        <dbReference type="EMBL" id="TDP28617.1"/>
    </source>
</evidence>
<dbReference type="Pfam" id="PF00107">
    <property type="entry name" value="ADH_zinc_N"/>
    <property type="match status" value="1"/>
</dbReference>
<dbReference type="Pfam" id="PF08240">
    <property type="entry name" value="ADH_N"/>
    <property type="match status" value="1"/>
</dbReference>
<name>A0A4R6NX85_NOCIG</name>
<organism evidence="2 3">
    <name type="scientific">Nocardia ignorata</name>
    <dbReference type="NCBI Taxonomy" id="145285"/>
    <lineage>
        <taxon>Bacteria</taxon>
        <taxon>Bacillati</taxon>
        <taxon>Actinomycetota</taxon>
        <taxon>Actinomycetes</taxon>
        <taxon>Mycobacteriales</taxon>
        <taxon>Nocardiaceae</taxon>
        <taxon>Nocardia</taxon>
    </lineage>
</organism>
<dbReference type="SUPFAM" id="SSF51735">
    <property type="entry name" value="NAD(P)-binding Rossmann-fold domains"/>
    <property type="match status" value="1"/>
</dbReference>
<dbReference type="AlphaFoldDB" id="A0A4R6NX85"/>
<dbReference type="InterPro" id="IPR013154">
    <property type="entry name" value="ADH-like_N"/>
</dbReference>
<dbReference type="InterPro" id="IPR036291">
    <property type="entry name" value="NAD(P)-bd_dom_sf"/>
</dbReference>
<gene>
    <name evidence="2" type="ORF">DFR75_11615</name>
</gene>
<dbReference type="EMBL" id="SNXK01000016">
    <property type="protein sequence ID" value="TDP28617.1"/>
    <property type="molecule type" value="Genomic_DNA"/>
</dbReference>
<comment type="caution">
    <text evidence="2">The sequence shown here is derived from an EMBL/GenBank/DDBJ whole genome shotgun (WGS) entry which is preliminary data.</text>
</comment>
<sequence length="338" mass="34173">MSIPATMRALQQSSLDGPKSLHLIPDAPVPAPGPGEVLIRVGAAGVNFVDISQSHGVFAGGPQPPYVAGIEAAGEVVALGEGVSGVELGAHVIGVTIMGGAFAEYAVLMEAGTVSLPPGWTDEQALGLVVSWPTALAALKPLGQLELGQTVLIHAAAGGTGQVAVKLAKHYGATVIAAASSDKHEVVKNLGADYLLDSRSSELATEVLRLTDGAGVDLVLESVGGATFEASLAAAKPITGRVVVFGLAGGEASITNWDLVYKHQVHLIGLNIGILIQSAPHIFGQVMGEMFGLIASGVLGPGTPTTRELSDGTQALQDLEARTTVGKLALVPSTSLSA</sequence>